<dbReference type="NCBIfam" id="TIGR01352">
    <property type="entry name" value="tonB_Cterm"/>
    <property type="match status" value="1"/>
</dbReference>
<evidence type="ECO:0000256" key="11">
    <source>
        <dbReference type="SAM" id="Phobius"/>
    </source>
</evidence>
<evidence type="ECO:0000256" key="4">
    <source>
        <dbReference type="ARBA" id="ARBA00022475"/>
    </source>
</evidence>
<dbReference type="GO" id="GO:0015031">
    <property type="term" value="P:protein transport"/>
    <property type="evidence" value="ECO:0007669"/>
    <property type="project" value="UniProtKB-KW"/>
</dbReference>
<dbReference type="PROSITE" id="PS52015">
    <property type="entry name" value="TONB_CTD"/>
    <property type="match status" value="1"/>
</dbReference>
<evidence type="ECO:0000256" key="6">
    <source>
        <dbReference type="ARBA" id="ARBA00022692"/>
    </source>
</evidence>
<protein>
    <recommendedName>
        <fullName evidence="12">TonB C-terminal domain-containing protein</fullName>
    </recommendedName>
</protein>
<keyword evidence="6 11" id="KW-0812">Transmembrane</keyword>
<gene>
    <name evidence="13" type="ORF">A2V47_06640</name>
</gene>
<dbReference type="GO" id="GO:0055085">
    <property type="term" value="P:transmembrane transport"/>
    <property type="evidence" value="ECO:0007669"/>
    <property type="project" value="InterPro"/>
</dbReference>
<dbReference type="AlphaFoldDB" id="A0A1F5A9W6"/>
<dbReference type="InterPro" id="IPR037682">
    <property type="entry name" value="TonB_C"/>
</dbReference>
<dbReference type="STRING" id="1797291.A2V47_06640"/>
<keyword evidence="7" id="KW-0653">Protein transport</keyword>
<feature type="transmembrane region" description="Helical" evidence="11">
    <location>
        <begin position="6"/>
        <end position="24"/>
    </location>
</feature>
<evidence type="ECO:0000256" key="1">
    <source>
        <dbReference type="ARBA" id="ARBA00004383"/>
    </source>
</evidence>
<sequence>MNNKTFFIAIIISLLFHLWVMNIFSDISVRWDYQEEKGQTIISARVEFFASNSFSQPVEESINQYLKDDSVASEIISEEKEIVEQKKAQMENVKEGNVQKAEDNLSETTEISNKQEIFQNNELIEQDDEQIIQEEDDTQEADDYISHENKDEEPIQVAKKPEQREEKTQSSENYQKNSTLDLTQSDFEASQVIAPKIISFYPPKYPDNLRRREIEGQVQLRVLVDNEGNVIEALIDSPSSYQDFDQAAMESVFQWKFKPAQFDNKERDSWVLIPVVFKLE</sequence>
<dbReference type="PANTHER" id="PTHR33446">
    <property type="entry name" value="PROTEIN TONB-RELATED"/>
    <property type="match status" value="1"/>
</dbReference>
<evidence type="ECO:0000313" key="14">
    <source>
        <dbReference type="Proteomes" id="UP000177701"/>
    </source>
</evidence>
<evidence type="ECO:0000259" key="12">
    <source>
        <dbReference type="PROSITE" id="PS52015"/>
    </source>
</evidence>
<dbReference type="Proteomes" id="UP000177701">
    <property type="component" value="Unassembled WGS sequence"/>
</dbReference>
<evidence type="ECO:0000256" key="2">
    <source>
        <dbReference type="ARBA" id="ARBA00006555"/>
    </source>
</evidence>
<dbReference type="InterPro" id="IPR051045">
    <property type="entry name" value="TonB-dependent_transducer"/>
</dbReference>
<evidence type="ECO:0000313" key="13">
    <source>
        <dbReference type="EMBL" id="OGD15351.1"/>
    </source>
</evidence>
<feature type="region of interest" description="Disordered" evidence="10">
    <location>
        <begin position="146"/>
        <end position="181"/>
    </location>
</feature>
<keyword evidence="9 11" id="KW-0472">Membrane</keyword>
<evidence type="ECO:0000256" key="5">
    <source>
        <dbReference type="ARBA" id="ARBA00022519"/>
    </source>
</evidence>
<evidence type="ECO:0000256" key="8">
    <source>
        <dbReference type="ARBA" id="ARBA00022989"/>
    </source>
</evidence>
<keyword evidence="4" id="KW-1003">Cell membrane</keyword>
<keyword evidence="8 11" id="KW-1133">Transmembrane helix</keyword>
<accession>A0A1F5A9W6</accession>
<comment type="caution">
    <text evidence="13">The sequence shown here is derived from an EMBL/GenBank/DDBJ whole genome shotgun (WGS) entry which is preliminary data.</text>
</comment>
<comment type="similarity">
    <text evidence="2">Belongs to the TonB family.</text>
</comment>
<name>A0A1F5A9W6_9BACT</name>
<feature type="compositionally biased region" description="Polar residues" evidence="10">
    <location>
        <begin position="106"/>
        <end position="117"/>
    </location>
</feature>
<feature type="compositionally biased region" description="Polar residues" evidence="10">
    <location>
        <begin position="170"/>
        <end position="181"/>
    </location>
</feature>
<evidence type="ECO:0000256" key="3">
    <source>
        <dbReference type="ARBA" id="ARBA00022448"/>
    </source>
</evidence>
<evidence type="ECO:0000256" key="9">
    <source>
        <dbReference type="ARBA" id="ARBA00023136"/>
    </source>
</evidence>
<keyword evidence="5" id="KW-0997">Cell inner membrane</keyword>
<comment type="subcellular location">
    <subcellularLocation>
        <location evidence="1">Cell inner membrane</location>
        <topology evidence="1">Single-pass membrane protein</topology>
        <orientation evidence="1">Periplasmic side</orientation>
    </subcellularLocation>
</comment>
<feature type="region of interest" description="Disordered" evidence="10">
    <location>
        <begin position="93"/>
        <end position="117"/>
    </location>
</feature>
<dbReference type="SUPFAM" id="SSF74653">
    <property type="entry name" value="TolA/TonB C-terminal domain"/>
    <property type="match status" value="1"/>
</dbReference>
<feature type="compositionally biased region" description="Basic and acidic residues" evidence="10">
    <location>
        <begin position="146"/>
        <end position="169"/>
    </location>
</feature>
<dbReference type="Gene3D" id="3.30.1150.10">
    <property type="match status" value="1"/>
</dbReference>
<evidence type="ECO:0000256" key="10">
    <source>
        <dbReference type="SAM" id="MobiDB-lite"/>
    </source>
</evidence>
<dbReference type="Pfam" id="PF03544">
    <property type="entry name" value="TonB_C"/>
    <property type="match status" value="1"/>
</dbReference>
<dbReference type="GO" id="GO:0005886">
    <property type="term" value="C:plasma membrane"/>
    <property type="evidence" value="ECO:0007669"/>
    <property type="project" value="UniProtKB-SubCell"/>
</dbReference>
<organism evidence="13 14">
    <name type="scientific">Candidatus Sediminicultor quintus</name>
    <dbReference type="NCBI Taxonomy" id="1797291"/>
    <lineage>
        <taxon>Bacteria</taxon>
        <taxon>Pseudomonadati</taxon>
        <taxon>Atribacterota</taxon>
        <taxon>Candidatus Phoenicimicrobiia</taxon>
        <taxon>Candidatus Pheonicimicrobiales</taxon>
        <taxon>Candidatus Phoenicimicrobiaceae</taxon>
        <taxon>Candidatus Sediminicultor</taxon>
    </lineage>
</organism>
<dbReference type="InterPro" id="IPR006260">
    <property type="entry name" value="TonB/TolA_C"/>
</dbReference>
<keyword evidence="3" id="KW-0813">Transport</keyword>
<feature type="domain" description="TonB C-terminal" evidence="12">
    <location>
        <begin position="190"/>
        <end position="280"/>
    </location>
</feature>
<reference evidence="13 14" key="1">
    <citation type="journal article" date="2016" name="Nat. Commun.">
        <title>Thousands of microbial genomes shed light on interconnected biogeochemical processes in an aquifer system.</title>
        <authorList>
            <person name="Anantharaman K."/>
            <person name="Brown C.T."/>
            <person name="Hug L.A."/>
            <person name="Sharon I."/>
            <person name="Castelle C.J."/>
            <person name="Probst A.J."/>
            <person name="Thomas B.C."/>
            <person name="Singh A."/>
            <person name="Wilkins M.J."/>
            <person name="Karaoz U."/>
            <person name="Brodie E.L."/>
            <person name="Williams K.H."/>
            <person name="Hubbard S.S."/>
            <person name="Banfield J.F."/>
        </authorList>
    </citation>
    <scope>NUCLEOTIDE SEQUENCE [LARGE SCALE GENOMIC DNA]</scope>
</reference>
<dbReference type="EMBL" id="MEYH01000059">
    <property type="protein sequence ID" value="OGD15351.1"/>
    <property type="molecule type" value="Genomic_DNA"/>
</dbReference>
<evidence type="ECO:0000256" key="7">
    <source>
        <dbReference type="ARBA" id="ARBA00022927"/>
    </source>
</evidence>
<proteinExistence type="inferred from homology"/>